<reference evidence="2 3" key="1">
    <citation type="submission" date="2017-04" db="EMBL/GenBank/DDBJ databases">
        <authorList>
            <person name="Afonso C.L."/>
            <person name="Miller P.J."/>
            <person name="Scott M.A."/>
            <person name="Spackman E."/>
            <person name="Goraichik I."/>
            <person name="Dimitrov K.M."/>
            <person name="Suarez D.L."/>
            <person name="Swayne D.E."/>
        </authorList>
    </citation>
    <scope>NUCLEOTIDE SEQUENCE [LARGE SCALE GENOMIC DNA]</scope>
    <source>
        <strain evidence="2 3">DSM 43828</strain>
    </source>
</reference>
<dbReference type="Proteomes" id="UP000192674">
    <property type="component" value="Unassembled WGS sequence"/>
</dbReference>
<keyword evidence="3" id="KW-1185">Reference proteome</keyword>
<evidence type="ECO:0000256" key="1">
    <source>
        <dbReference type="SAM" id="SignalP"/>
    </source>
</evidence>
<protein>
    <submittedName>
        <fullName evidence="2">Uncharacterized protein</fullName>
    </submittedName>
</protein>
<evidence type="ECO:0000313" key="3">
    <source>
        <dbReference type="Proteomes" id="UP000192674"/>
    </source>
</evidence>
<feature type="chain" id="PRO_5010990803" evidence="1">
    <location>
        <begin position="26"/>
        <end position="309"/>
    </location>
</feature>
<feature type="signal peptide" evidence="1">
    <location>
        <begin position="1"/>
        <end position="25"/>
    </location>
</feature>
<accession>A0A1Y5XTU5</accession>
<dbReference type="EMBL" id="FWXV01000004">
    <property type="protein sequence ID" value="SMD16298.1"/>
    <property type="molecule type" value="Genomic_DNA"/>
</dbReference>
<sequence length="309" mass="32858">MLKTRRAVAGVIVATGLMLPATAEAQTCTWQRTDFTVPEPHYNVEVFGIGGDYAVGTAITDGTRIVRWHNGQGTVLEPPAEGDFVWPVSVSANGTVVAKQSARGYVTKLDGTHQFLGTGDGETAEPMSINGHGDVAGYVHGNGQSKNVVWSGSDYSKYEVYSMTNVGVAGIDDTNALVTTNGVKYRSPKVGWPLQKAHGYKDVVVEEFDHGIAVGWTHKNGSRMALVWNDNSSLRVTIPSAVAYSANTRGTIIGSAGDGSPRLWRAGGMGVLPSPAPLYYATFVTEDDRLVGTYKDSNDDGHAAAWSCS</sequence>
<evidence type="ECO:0000313" key="2">
    <source>
        <dbReference type="EMBL" id="SMD16298.1"/>
    </source>
</evidence>
<name>A0A1Y5XTU5_KIBAR</name>
<organism evidence="2 3">
    <name type="scientific">Kibdelosporangium aridum</name>
    <dbReference type="NCBI Taxonomy" id="2030"/>
    <lineage>
        <taxon>Bacteria</taxon>
        <taxon>Bacillati</taxon>
        <taxon>Actinomycetota</taxon>
        <taxon>Actinomycetes</taxon>
        <taxon>Pseudonocardiales</taxon>
        <taxon>Pseudonocardiaceae</taxon>
        <taxon>Kibdelosporangium</taxon>
    </lineage>
</organism>
<proteinExistence type="predicted"/>
<keyword evidence="1" id="KW-0732">Signal</keyword>
<gene>
    <name evidence="2" type="ORF">SAMN05661093_05458</name>
</gene>
<dbReference type="AlphaFoldDB" id="A0A1Y5XTU5"/>